<reference evidence="4" key="1">
    <citation type="journal article" date="2019" name="Int. J. Syst. Evol. Microbiol.">
        <title>The Global Catalogue of Microorganisms (GCM) 10K type strain sequencing project: providing services to taxonomists for standard genome sequencing and annotation.</title>
        <authorList>
            <consortium name="The Broad Institute Genomics Platform"/>
            <consortium name="The Broad Institute Genome Sequencing Center for Infectious Disease"/>
            <person name="Wu L."/>
            <person name="Ma J."/>
        </authorList>
    </citation>
    <scope>NUCLEOTIDE SEQUENCE [LARGE SCALE GENOMIC DNA]</scope>
    <source>
        <strain evidence="4">JCM 11483</strain>
    </source>
</reference>
<feature type="transmembrane region" description="Helical" evidence="2">
    <location>
        <begin position="407"/>
        <end position="427"/>
    </location>
</feature>
<accession>A0ABP6R657</accession>
<proteinExistence type="predicted"/>
<feature type="transmembrane region" description="Helical" evidence="2">
    <location>
        <begin position="258"/>
        <end position="277"/>
    </location>
</feature>
<protein>
    <recommendedName>
        <fullName evidence="5">Integral membrane protein</fullName>
    </recommendedName>
</protein>
<dbReference type="InterPro" id="IPR045931">
    <property type="entry name" value="DUF6350"/>
</dbReference>
<keyword evidence="2" id="KW-0472">Membrane</keyword>
<organism evidence="3 4">
    <name type="scientific">Nesterenkonia halobia</name>
    <dbReference type="NCBI Taxonomy" id="37922"/>
    <lineage>
        <taxon>Bacteria</taxon>
        <taxon>Bacillati</taxon>
        <taxon>Actinomycetota</taxon>
        <taxon>Actinomycetes</taxon>
        <taxon>Micrococcales</taxon>
        <taxon>Micrococcaceae</taxon>
        <taxon>Nesterenkonia</taxon>
    </lineage>
</organism>
<keyword evidence="2" id="KW-1133">Transmembrane helix</keyword>
<feature type="transmembrane region" description="Helical" evidence="2">
    <location>
        <begin position="63"/>
        <end position="83"/>
    </location>
</feature>
<gene>
    <name evidence="3" type="ORF">GCM10020260_01400</name>
</gene>
<keyword evidence="2" id="KW-0812">Transmembrane</keyword>
<dbReference type="Proteomes" id="UP001501736">
    <property type="component" value="Unassembled WGS sequence"/>
</dbReference>
<feature type="region of interest" description="Disordered" evidence="1">
    <location>
        <begin position="442"/>
        <end position="502"/>
    </location>
</feature>
<evidence type="ECO:0008006" key="5">
    <source>
        <dbReference type="Google" id="ProtNLM"/>
    </source>
</evidence>
<feature type="transmembrane region" description="Helical" evidence="2">
    <location>
        <begin position="321"/>
        <end position="342"/>
    </location>
</feature>
<feature type="transmembrane region" description="Helical" evidence="2">
    <location>
        <begin position="213"/>
        <end position="238"/>
    </location>
</feature>
<feature type="transmembrane region" description="Helical" evidence="2">
    <location>
        <begin position="363"/>
        <end position="387"/>
    </location>
</feature>
<name>A0ABP6R657_9MICC</name>
<evidence type="ECO:0000256" key="1">
    <source>
        <dbReference type="SAM" id="MobiDB-lite"/>
    </source>
</evidence>
<feature type="transmembrane region" description="Helical" evidence="2">
    <location>
        <begin position="98"/>
        <end position="119"/>
    </location>
</feature>
<evidence type="ECO:0000313" key="4">
    <source>
        <dbReference type="Proteomes" id="UP001501736"/>
    </source>
</evidence>
<keyword evidence="4" id="KW-1185">Reference proteome</keyword>
<sequence>MDPTSAGDAGRRTRTLRLPSPPLWLLGLIEAVQVLLAGALLVAVPVLAIGLAGGLSAVDVESLATLAARIWLVLHGTPVVLSLEPGAFGGGLDAPDGGWFHLLPMGLTAVPLALAWRAGARVARGAWTRQLWQGMITLVVGYAAGGAGIAVLADDAAFGVQPGLAAAFAALVMGVGSLAGGYSESQSWTRLIGVDLESRVAAFSQKLRWAGSYLWAVVRAGTLAVVAAVGLSALLLAVQIARHWMDVANIYQELDPGVLGVVGLTLVHLGLLPNLVLWTLSYAVGAGFSVGVGTQVAPHAVDVSSLPAVPLLGALPAGVSVPSMLAPALVVLAGIVAGWWLMREGENHLDDWFALRIDWRPASLMLSSLVLALLTGLTAGLILLGPLWLSRLSLGVGRMTEIGPPALLAAGLVAVWVAAGTLLGYLVSPVLHRLAPDAATGRQRVRRRREARREKHEERDRRKIEKQVARREAKRATTQARRAKKRPDGGGDEESFGSDGAR</sequence>
<comment type="caution">
    <text evidence="3">The sequence shown here is derived from an EMBL/GenBank/DDBJ whole genome shotgun (WGS) entry which is preliminary data.</text>
</comment>
<dbReference type="Pfam" id="PF19877">
    <property type="entry name" value="DUF6350"/>
    <property type="match status" value="1"/>
</dbReference>
<feature type="transmembrane region" description="Helical" evidence="2">
    <location>
        <begin position="131"/>
        <end position="152"/>
    </location>
</feature>
<feature type="compositionally biased region" description="Basic and acidic residues" evidence="1">
    <location>
        <begin position="451"/>
        <end position="475"/>
    </location>
</feature>
<evidence type="ECO:0000313" key="3">
    <source>
        <dbReference type="EMBL" id="GAA3278862.1"/>
    </source>
</evidence>
<feature type="transmembrane region" description="Helical" evidence="2">
    <location>
        <begin position="23"/>
        <end position="51"/>
    </location>
</feature>
<evidence type="ECO:0000256" key="2">
    <source>
        <dbReference type="SAM" id="Phobius"/>
    </source>
</evidence>
<dbReference type="EMBL" id="BAAAYG010000001">
    <property type="protein sequence ID" value="GAA3278862.1"/>
    <property type="molecule type" value="Genomic_DNA"/>
</dbReference>